<evidence type="ECO:0000313" key="1">
    <source>
        <dbReference type="EMBL" id="SDG86476.1"/>
    </source>
</evidence>
<sequence length="188" mass="21754">MIIPWKNSILFATLILFSSFSSPGKDKRCDSCTYEGRITRVKFDERYGKYVSIRFAPCDIVPWIEKAHCETVDNCFYLKGWIHQLSNPQATDLKILKAVKDKDGGYTVTDTLGKVGNDWQFSFKVCNRKYNDFLFIELHDGIYLNYEMRGFKASGDSTAKSIMGMEMPAEWLKLNNTYKKLETHNIVQ</sequence>
<dbReference type="RefSeq" id="WP_143011567.1">
    <property type="nucleotide sequence ID" value="NZ_FNBN01000007.1"/>
</dbReference>
<dbReference type="EMBL" id="FNBN01000007">
    <property type="protein sequence ID" value="SDG86476.1"/>
    <property type="molecule type" value="Genomic_DNA"/>
</dbReference>
<accession>A0A1G7XQU6</accession>
<protein>
    <submittedName>
        <fullName evidence="1">Uncharacterized protein</fullName>
    </submittedName>
</protein>
<evidence type="ECO:0000313" key="2">
    <source>
        <dbReference type="Proteomes" id="UP000199045"/>
    </source>
</evidence>
<dbReference type="STRING" id="104663.SAMN04488121_10738"/>
<proteinExistence type="predicted"/>
<name>A0A1G7XQU6_CHIFI</name>
<dbReference type="Proteomes" id="UP000199045">
    <property type="component" value="Unassembled WGS sequence"/>
</dbReference>
<dbReference type="AlphaFoldDB" id="A0A1G7XQU6"/>
<reference evidence="1 2" key="1">
    <citation type="submission" date="2016-10" db="EMBL/GenBank/DDBJ databases">
        <authorList>
            <person name="de Groot N.N."/>
        </authorList>
    </citation>
    <scope>NUCLEOTIDE SEQUENCE [LARGE SCALE GENOMIC DNA]</scope>
    <source>
        <strain evidence="1 2">DSM 527</strain>
    </source>
</reference>
<gene>
    <name evidence="1" type="ORF">SAMN04488121_10738</name>
</gene>
<organism evidence="1 2">
    <name type="scientific">Chitinophaga filiformis</name>
    <name type="common">Myxococcus filiformis</name>
    <name type="synonym">Flexibacter filiformis</name>
    <dbReference type="NCBI Taxonomy" id="104663"/>
    <lineage>
        <taxon>Bacteria</taxon>
        <taxon>Pseudomonadati</taxon>
        <taxon>Bacteroidota</taxon>
        <taxon>Chitinophagia</taxon>
        <taxon>Chitinophagales</taxon>
        <taxon>Chitinophagaceae</taxon>
        <taxon>Chitinophaga</taxon>
    </lineage>
</organism>
<dbReference type="OrthoDB" id="9827912at2"/>